<gene>
    <name evidence="1" type="ORF">cyc_01978</name>
</gene>
<dbReference type="Gene3D" id="3.40.605.10">
    <property type="entry name" value="Aldehyde Dehydrogenase, Chain A, domain 1"/>
    <property type="match status" value="1"/>
</dbReference>
<organism evidence="1 2">
    <name type="scientific">Cyclospora cayetanensis</name>
    <dbReference type="NCBI Taxonomy" id="88456"/>
    <lineage>
        <taxon>Eukaryota</taxon>
        <taxon>Sar</taxon>
        <taxon>Alveolata</taxon>
        <taxon>Apicomplexa</taxon>
        <taxon>Conoidasida</taxon>
        <taxon>Coccidia</taxon>
        <taxon>Eucoccidiorida</taxon>
        <taxon>Eimeriorina</taxon>
        <taxon>Eimeriidae</taxon>
        <taxon>Cyclospora</taxon>
    </lineage>
</organism>
<evidence type="ECO:0000313" key="2">
    <source>
        <dbReference type="Proteomes" id="UP000095192"/>
    </source>
</evidence>
<dbReference type="Proteomes" id="UP000095192">
    <property type="component" value="Unassembled WGS sequence"/>
</dbReference>
<dbReference type="VEuPathDB" id="ToxoDB:LOC34618895"/>
<comment type="caution">
    <text evidence="1">The sequence shown here is derived from an EMBL/GenBank/DDBJ whole genome shotgun (WGS) entry which is preliminary data.</text>
</comment>
<sequence length="501" mass="55558">MATADMNEAISRVAAKKTEWACLSPARKLEILDLLLDNLYAHCEELQEASIIKRDGETDTAPAYDALEPHELTALQNSSRSTHWLHSSMLIGNWLVIIREYFEAVVKTGAPPKPVAVREMPTEEGKPQRFLVKVGPQGLLHTTLVTYGSMELMVEGPVEQEMLHEKPPGVSAILGAGNFDGPIDLLTSLFIENRVCVYKVSPYNSLLLDPLNKVFAPLTENGYAAFIYGGPDEGKALLNHPEVDKWKEFLQLIQMCINEINYVGCYYPDFVARMESTKRQLMELGRKPEDFEIQVQCPLSKDTDIKCIIFATDLPEDCFFTQQETFSPCCGEVQLDTDGTIEAFLPVAVKYANEKVHGGLSVSVSVKPITPKEEQAVEQAIADLEYGAVHINTDSKLSIAFPSLIWGGRPGSNIYNLNSGIGFIGNCFGFKRPVKSVVRAPILNFTHMVRQQPTAAATFRSENPAYVLGQHNPIVQSSRNLAFQETRPRMTIDCSGGSRIQ</sequence>
<name>A0A1D3CZL6_9EIME</name>
<dbReference type="VEuPathDB" id="ToxoDB:cyc_01978"/>
<dbReference type="InParanoid" id="A0A1D3CZL6"/>
<keyword evidence="2" id="KW-1185">Reference proteome</keyword>
<proteinExistence type="predicted"/>
<evidence type="ECO:0000313" key="1">
    <source>
        <dbReference type="EMBL" id="OEH76627.1"/>
    </source>
</evidence>
<dbReference type="SUPFAM" id="SSF53720">
    <property type="entry name" value="ALDH-like"/>
    <property type="match status" value="1"/>
</dbReference>
<protein>
    <recommendedName>
        <fullName evidence="3">Aldehyde dehydrogenase</fullName>
    </recommendedName>
</protein>
<dbReference type="InterPro" id="IPR016161">
    <property type="entry name" value="Ald_DH/histidinol_DH"/>
</dbReference>
<dbReference type="AlphaFoldDB" id="A0A1D3CZL6"/>
<dbReference type="EMBL" id="JROU02001388">
    <property type="protein sequence ID" value="OEH76627.1"/>
    <property type="molecule type" value="Genomic_DNA"/>
</dbReference>
<evidence type="ECO:0008006" key="3">
    <source>
        <dbReference type="Google" id="ProtNLM"/>
    </source>
</evidence>
<dbReference type="GO" id="GO:0016491">
    <property type="term" value="F:oxidoreductase activity"/>
    <property type="evidence" value="ECO:0007669"/>
    <property type="project" value="InterPro"/>
</dbReference>
<reference evidence="1 2" key="1">
    <citation type="journal article" date="2016" name="BMC Genomics">
        <title>Comparative genomics reveals Cyclospora cayetanensis possesses coccidia-like metabolism and invasion components but unique surface antigens.</title>
        <authorList>
            <person name="Liu S."/>
            <person name="Wang L."/>
            <person name="Zheng H."/>
            <person name="Xu Z."/>
            <person name="Roellig D.M."/>
            <person name="Li N."/>
            <person name="Frace M.A."/>
            <person name="Tang K."/>
            <person name="Arrowood M.J."/>
            <person name="Moss D.M."/>
            <person name="Zhang L."/>
            <person name="Feng Y."/>
            <person name="Xiao L."/>
        </authorList>
    </citation>
    <scope>NUCLEOTIDE SEQUENCE [LARGE SCALE GENOMIC DNA]</scope>
    <source>
        <strain evidence="1 2">CHN_HEN01</strain>
    </source>
</reference>
<accession>A0A1D3CZL6</accession>
<dbReference type="InterPro" id="IPR016162">
    <property type="entry name" value="Ald_DH_N"/>
</dbReference>